<evidence type="ECO:0000313" key="3">
    <source>
        <dbReference type="Proteomes" id="UP000837932"/>
    </source>
</evidence>
<accession>A0ABN8EXW3</accession>
<keyword evidence="3" id="KW-1185">Reference proteome</keyword>
<sequence length="242" mass="27698">MNVIFLHGFGEDASVWNDFINQLPKKYSYFTPDYASLTTYESIEDYANWLKEFTQEKNISECVIIGHSMGGYIALTFAEKYSEMIVGLGLFHSSALPDNEERKEIRLKTVRVIDQQGTAKFIKGFYPNMFSEEFREKNSVFIEKQIEKFAYFPKEALINAQIAMRNRIDTRTVLTNANYPIMILAGEKDSFVPLEVALEQISLLKNNQSAVLPNVAHAGMFENLNESVRIVTDFLIKVESSN</sequence>
<gene>
    <name evidence="2" type="primary">menH_2</name>
    <name evidence="2" type="ORF">EMA8858_02015</name>
</gene>
<comment type="caution">
    <text evidence="2">The sequence shown here is derived from an EMBL/GenBank/DDBJ whole genome shotgun (WGS) entry which is preliminary data.</text>
</comment>
<dbReference type="EMBL" id="CAKLPY010000002">
    <property type="protein sequence ID" value="CAH0995887.1"/>
    <property type="molecule type" value="Genomic_DNA"/>
</dbReference>
<proteinExistence type="predicted"/>
<feature type="domain" description="AB hydrolase-1" evidence="1">
    <location>
        <begin position="3"/>
        <end position="222"/>
    </location>
</feature>
<dbReference type="InterPro" id="IPR000073">
    <property type="entry name" value="AB_hydrolase_1"/>
</dbReference>
<dbReference type="Pfam" id="PF12697">
    <property type="entry name" value="Abhydrolase_6"/>
    <property type="match status" value="1"/>
</dbReference>
<dbReference type="Gene3D" id="3.40.50.1820">
    <property type="entry name" value="alpha/beta hydrolase"/>
    <property type="match status" value="1"/>
</dbReference>
<dbReference type="RefSeq" id="WP_238806463.1">
    <property type="nucleotide sequence ID" value="NZ_CAKLPY010000002.1"/>
</dbReference>
<reference evidence="2" key="1">
    <citation type="submission" date="2021-12" db="EMBL/GenBank/DDBJ databases">
        <authorList>
            <person name="Rodrigo-Torres L."/>
            <person name="Arahal R. D."/>
            <person name="Lucena T."/>
        </authorList>
    </citation>
    <scope>NUCLEOTIDE SEQUENCE</scope>
    <source>
        <strain evidence="2">CECT 8858</strain>
    </source>
</reference>
<dbReference type="GO" id="GO:0070205">
    <property type="term" value="F:2-succinyl-6-hydroxy-2,4-cyclohexadiene-1-carboxylate synthase activity"/>
    <property type="evidence" value="ECO:0007669"/>
    <property type="project" value="UniProtKB-EC"/>
</dbReference>
<dbReference type="PANTHER" id="PTHR43798">
    <property type="entry name" value="MONOACYLGLYCEROL LIPASE"/>
    <property type="match status" value="1"/>
</dbReference>
<evidence type="ECO:0000313" key="2">
    <source>
        <dbReference type="EMBL" id="CAH0995887.1"/>
    </source>
</evidence>
<dbReference type="InterPro" id="IPR029058">
    <property type="entry name" value="AB_hydrolase_fold"/>
</dbReference>
<dbReference type="EC" id="4.2.99.20" evidence="2"/>
<dbReference type="InterPro" id="IPR050266">
    <property type="entry name" value="AB_hydrolase_sf"/>
</dbReference>
<protein>
    <submittedName>
        <fullName evidence="2">2-succinyl-6-hydroxy-2, 4-cyclohexadiene-1-carboxylate synthase</fullName>
        <ecNumber evidence="2">4.2.99.20</ecNumber>
    </submittedName>
</protein>
<keyword evidence="2" id="KW-0456">Lyase</keyword>
<evidence type="ECO:0000259" key="1">
    <source>
        <dbReference type="Pfam" id="PF12697"/>
    </source>
</evidence>
<dbReference type="Proteomes" id="UP000837932">
    <property type="component" value="Unassembled WGS sequence"/>
</dbReference>
<dbReference type="PRINTS" id="PR00111">
    <property type="entry name" value="ABHYDROLASE"/>
</dbReference>
<organism evidence="2 3">
    <name type="scientific">Emticicia aquatica</name>
    <dbReference type="NCBI Taxonomy" id="1681835"/>
    <lineage>
        <taxon>Bacteria</taxon>
        <taxon>Pseudomonadati</taxon>
        <taxon>Bacteroidota</taxon>
        <taxon>Cytophagia</taxon>
        <taxon>Cytophagales</taxon>
        <taxon>Leadbetterellaceae</taxon>
        <taxon>Emticicia</taxon>
    </lineage>
</organism>
<name>A0ABN8EXW3_9BACT</name>
<dbReference type="SUPFAM" id="SSF53474">
    <property type="entry name" value="alpha/beta-Hydrolases"/>
    <property type="match status" value="1"/>
</dbReference>